<keyword evidence="1" id="KW-0472">Membrane</keyword>
<dbReference type="GO" id="GO:0016747">
    <property type="term" value="F:acyltransferase activity, transferring groups other than amino-acyl groups"/>
    <property type="evidence" value="ECO:0007669"/>
    <property type="project" value="TreeGrafter"/>
</dbReference>
<dbReference type="InterPro" id="IPR029058">
    <property type="entry name" value="AB_hydrolase_fold"/>
</dbReference>
<protein>
    <submittedName>
        <fullName evidence="2">Antigen 85-C</fullName>
    </submittedName>
</protein>
<dbReference type="PANTHER" id="PTHR48098:SF1">
    <property type="entry name" value="DIACYLGLYCEROL ACYLTRANSFERASE_MYCOLYLTRANSFERASE AG85A"/>
    <property type="match status" value="1"/>
</dbReference>
<reference evidence="2" key="1">
    <citation type="journal article" date="2014" name="Int. J. Syst. Evol. Microbiol.">
        <title>Complete genome sequence of Corynebacterium casei LMG S-19264T (=DSM 44701T), isolated from a smear-ripened cheese.</title>
        <authorList>
            <consortium name="US DOE Joint Genome Institute (JGI-PGF)"/>
            <person name="Walter F."/>
            <person name="Albersmeier A."/>
            <person name="Kalinowski J."/>
            <person name="Ruckert C."/>
        </authorList>
    </citation>
    <scope>NUCLEOTIDE SEQUENCE</scope>
    <source>
        <strain evidence="2">CCM 7905</strain>
    </source>
</reference>
<keyword evidence="3" id="KW-1185">Reference proteome</keyword>
<dbReference type="Gene3D" id="3.40.50.1820">
    <property type="entry name" value="alpha/beta hydrolase"/>
    <property type="match status" value="1"/>
</dbReference>
<proteinExistence type="predicted"/>
<dbReference type="Pfam" id="PF00756">
    <property type="entry name" value="Esterase"/>
    <property type="match status" value="1"/>
</dbReference>
<sequence length="354" mass="38315">MRDGSVTVLGDTANEEHSLTDTGVSEVRPRKRIGRLRRAAMALGLSIALPLGLAVVAVGPTANAAFDPGAQDVWADSAMGPIKSRVWRASDGNRNKVVYLLDGLRARTDLNGWEIETNVGPFLASQGINVVMPVGGQSSFYTDWYAPSNFNGQKTTYKWETFLTQNLPDRLAAGDLGFSRSRVGVVGISMGGSAALTLAAYHPNQFSYAGSLSGYLNISAPGMREAIRVAMLDSGGYNVDSMWGPPWNPAWLRNDPFVFAPRLRDNGTRVWVSAASGLPGVYNTPQTPIDYFNTATGMGLEALALANSRAFQVRMASIGANNVTYNFPAQGTHMWGYWQDQIYNMKNDLYANIG</sequence>
<dbReference type="AlphaFoldDB" id="A0A917FLR4"/>
<keyword evidence="1" id="KW-1133">Transmembrane helix</keyword>
<dbReference type="InterPro" id="IPR000801">
    <property type="entry name" value="Esterase-like"/>
</dbReference>
<dbReference type="SUPFAM" id="SSF53474">
    <property type="entry name" value="alpha/beta-Hydrolases"/>
    <property type="match status" value="1"/>
</dbReference>
<dbReference type="InterPro" id="IPR050583">
    <property type="entry name" value="Mycobacterial_A85_antigen"/>
</dbReference>
<dbReference type="EMBL" id="BMCU01000001">
    <property type="protein sequence ID" value="GGF90292.1"/>
    <property type="molecule type" value="Genomic_DNA"/>
</dbReference>
<dbReference type="PANTHER" id="PTHR48098">
    <property type="entry name" value="ENTEROCHELIN ESTERASE-RELATED"/>
    <property type="match status" value="1"/>
</dbReference>
<evidence type="ECO:0000256" key="1">
    <source>
        <dbReference type="SAM" id="Phobius"/>
    </source>
</evidence>
<name>A0A917FLR4_9NOCA</name>
<keyword evidence="1" id="KW-0812">Transmembrane</keyword>
<dbReference type="Proteomes" id="UP000654257">
    <property type="component" value="Unassembled WGS sequence"/>
</dbReference>
<organism evidence="2 3">
    <name type="scientific">Rhodococcoides trifolii</name>
    <dbReference type="NCBI Taxonomy" id="908250"/>
    <lineage>
        <taxon>Bacteria</taxon>
        <taxon>Bacillati</taxon>
        <taxon>Actinomycetota</taxon>
        <taxon>Actinomycetes</taxon>
        <taxon>Mycobacteriales</taxon>
        <taxon>Nocardiaceae</taxon>
        <taxon>Rhodococcoides</taxon>
    </lineage>
</organism>
<feature type="transmembrane region" description="Helical" evidence="1">
    <location>
        <begin position="39"/>
        <end position="59"/>
    </location>
</feature>
<gene>
    <name evidence="2" type="ORF">GCM10007304_00200</name>
</gene>
<evidence type="ECO:0000313" key="2">
    <source>
        <dbReference type="EMBL" id="GGF90292.1"/>
    </source>
</evidence>
<evidence type="ECO:0000313" key="3">
    <source>
        <dbReference type="Proteomes" id="UP000654257"/>
    </source>
</evidence>
<reference evidence="2" key="2">
    <citation type="submission" date="2020-09" db="EMBL/GenBank/DDBJ databases">
        <authorList>
            <person name="Sun Q."/>
            <person name="Sedlacek I."/>
        </authorList>
    </citation>
    <scope>NUCLEOTIDE SEQUENCE</scope>
    <source>
        <strain evidence="2">CCM 7905</strain>
    </source>
</reference>
<accession>A0A917FLR4</accession>
<comment type="caution">
    <text evidence="2">The sequence shown here is derived from an EMBL/GenBank/DDBJ whole genome shotgun (WGS) entry which is preliminary data.</text>
</comment>